<gene>
    <name evidence="2" type="ORF">M9Y10_006063</name>
</gene>
<dbReference type="Gene3D" id="2.130.10.30">
    <property type="entry name" value="Regulator of chromosome condensation 1/beta-lactamase-inhibitor protein II"/>
    <property type="match status" value="1"/>
</dbReference>
<reference evidence="2 3" key="1">
    <citation type="submission" date="2024-04" db="EMBL/GenBank/DDBJ databases">
        <title>Tritrichomonas musculus Genome.</title>
        <authorList>
            <person name="Alves-Ferreira E."/>
            <person name="Grigg M."/>
            <person name="Lorenzi H."/>
            <person name="Galac M."/>
        </authorList>
    </citation>
    <scope>NUCLEOTIDE SEQUENCE [LARGE SCALE GENOMIC DNA]</scope>
    <source>
        <strain evidence="2 3">EAF2021</strain>
    </source>
</reference>
<feature type="chain" id="PRO_5047522091" description="Regulator of chromosome condensation" evidence="1">
    <location>
        <begin position="18"/>
        <end position="177"/>
    </location>
</feature>
<sequence length="177" mass="19418">MQITISCLWIVLYVIYGDFDCFKSSSDSCLYIIKNNGQPIFINIGKSCPIALYGGNTKCAAVTNEGSVLILSNSALRTPEKEIQAVSLLNNEKAVIIACCDHVIYTLSTVGHVYKSTLIDSFSSFKIISELCETEIIWISGTCHRCLAVSKEGRFYACGSNGYGEISLKNDNEEILC</sequence>
<keyword evidence="3" id="KW-1185">Reference proteome</keyword>
<proteinExistence type="predicted"/>
<name>A0ABR2JFH1_9EUKA</name>
<feature type="signal peptide" evidence="1">
    <location>
        <begin position="1"/>
        <end position="17"/>
    </location>
</feature>
<keyword evidence="1" id="KW-0732">Signal</keyword>
<comment type="caution">
    <text evidence="2">The sequence shown here is derived from an EMBL/GenBank/DDBJ whole genome shotgun (WGS) entry which is preliminary data.</text>
</comment>
<dbReference type="Proteomes" id="UP001470230">
    <property type="component" value="Unassembled WGS sequence"/>
</dbReference>
<dbReference type="SUPFAM" id="SSF50985">
    <property type="entry name" value="RCC1/BLIP-II"/>
    <property type="match status" value="1"/>
</dbReference>
<dbReference type="InterPro" id="IPR009091">
    <property type="entry name" value="RCC1/BLIP-II"/>
</dbReference>
<accession>A0ABR2JFH1</accession>
<organism evidence="2 3">
    <name type="scientific">Tritrichomonas musculus</name>
    <dbReference type="NCBI Taxonomy" id="1915356"/>
    <lineage>
        <taxon>Eukaryota</taxon>
        <taxon>Metamonada</taxon>
        <taxon>Parabasalia</taxon>
        <taxon>Tritrichomonadida</taxon>
        <taxon>Tritrichomonadidae</taxon>
        <taxon>Tritrichomonas</taxon>
    </lineage>
</organism>
<protein>
    <recommendedName>
        <fullName evidence="4">Regulator of chromosome condensation</fullName>
    </recommendedName>
</protein>
<evidence type="ECO:0000313" key="2">
    <source>
        <dbReference type="EMBL" id="KAK8875887.1"/>
    </source>
</evidence>
<evidence type="ECO:0000313" key="3">
    <source>
        <dbReference type="Proteomes" id="UP001470230"/>
    </source>
</evidence>
<dbReference type="EMBL" id="JAPFFF010000012">
    <property type="protein sequence ID" value="KAK8875887.1"/>
    <property type="molecule type" value="Genomic_DNA"/>
</dbReference>
<evidence type="ECO:0000256" key="1">
    <source>
        <dbReference type="SAM" id="SignalP"/>
    </source>
</evidence>
<evidence type="ECO:0008006" key="4">
    <source>
        <dbReference type="Google" id="ProtNLM"/>
    </source>
</evidence>